<gene>
    <name evidence="1" type="ORF">AFUS01_LOCUS27328</name>
</gene>
<proteinExistence type="predicted"/>
<reference evidence="1" key="1">
    <citation type="submission" date="2021-06" db="EMBL/GenBank/DDBJ databases">
        <authorList>
            <person name="Hodson N. C."/>
            <person name="Mongue J. A."/>
            <person name="Jaron S. K."/>
        </authorList>
    </citation>
    <scope>NUCLEOTIDE SEQUENCE</scope>
</reference>
<name>A0A8J2L6W3_9HEXA</name>
<dbReference type="AlphaFoldDB" id="A0A8J2L6W3"/>
<keyword evidence="2" id="KW-1185">Reference proteome</keyword>
<evidence type="ECO:0000313" key="1">
    <source>
        <dbReference type="EMBL" id="CAG7816724.1"/>
    </source>
</evidence>
<dbReference type="EMBL" id="CAJVCH010376626">
    <property type="protein sequence ID" value="CAG7816724.1"/>
    <property type="molecule type" value="Genomic_DNA"/>
</dbReference>
<evidence type="ECO:0000313" key="2">
    <source>
        <dbReference type="Proteomes" id="UP000708208"/>
    </source>
</evidence>
<comment type="caution">
    <text evidence="1">The sequence shown here is derived from an EMBL/GenBank/DDBJ whole genome shotgun (WGS) entry which is preliminary data.</text>
</comment>
<protein>
    <submittedName>
        <fullName evidence="1">Uncharacterized protein</fullName>
    </submittedName>
</protein>
<dbReference type="Proteomes" id="UP000708208">
    <property type="component" value="Unassembled WGS sequence"/>
</dbReference>
<accession>A0A8J2L6W3</accession>
<sequence>MSHMKQRRSNCGIILGSCLETLSNGTSLKRGYNTNCKGLSAVPTIVKTLNLSIDWVFKSQNFNWLLKTMSFQYYREVFGSLRIILK</sequence>
<organism evidence="1 2">
    <name type="scientific">Allacma fusca</name>
    <dbReference type="NCBI Taxonomy" id="39272"/>
    <lineage>
        <taxon>Eukaryota</taxon>
        <taxon>Metazoa</taxon>
        <taxon>Ecdysozoa</taxon>
        <taxon>Arthropoda</taxon>
        <taxon>Hexapoda</taxon>
        <taxon>Collembola</taxon>
        <taxon>Symphypleona</taxon>
        <taxon>Sminthuridae</taxon>
        <taxon>Allacma</taxon>
    </lineage>
</organism>